<keyword evidence="5" id="KW-1185">Reference proteome</keyword>
<evidence type="ECO:0000313" key="3">
    <source>
        <dbReference type="EMBL" id="KAA1082779.1"/>
    </source>
</evidence>
<comment type="caution">
    <text evidence="3">The sequence shown here is derived from an EMBL/GenBank/DDBJ whole genome shotgun (WGS) entry which is preliminary data.</text>
</comment>
<evidence type="ECO:0000256" key="2">
    <source>
        <dbReference type="SAM" id="SignalP"/>
    </source>
</evidence>
<evidence type="ECO:0000313" key="5">
    <source>
        <dbReference type="Proteomes" id="UP000324748"/>
    </source>
</evidence>
<reference evidence="5 6" key="1">
    <citation type="submission" date="2019-05" db="EMBL/GenBank/DDBJ databases">
        <title>Emergence of the Ug99 lineage of the wheat stem rust pathogen through somatic hybridization.</title>
        <authorList>
            <person name="Li F."/>
            <person name="Upadhyaya N.M."/>
            <person name="Sperschneider J."/>
            <person name="Matny O."/>
            <person name="Nguyen-Phuc H."/>
            <person name="Mago R."/>
            <person name="Raley C."/>
            <person name="Miller M.E."/>
            <person name="Silverstein K.A.T."/>
            <person name="Henningsen E."/>
            <person name="Hirsch C.D."/>
            <person name="Visser B."/>
            <person name="Pretorius Z.A."/>
            <person name="Steffenson B.J."/>
            <person name="Schwessinger B."/>
            <person name="Dodds P.N."/>
            <person name="Figueroa M."/>
        </authorList>
    </citation>
    <scope>NUCLEOTIDE SEQUENCE [LARGE SCALE GENOMIC DNA]</scope>
    <source>
        <strain evidence="3">21-0</strain>
        <strain evidence="4 6">Ug99</strain>
    </source>
</reference>
<feature type="region of interest" description="Disordered" evidence="1">
    <location>
        <begin position="72"/>
        <end position="114"/>
    </location>
</feature>
<name>A0A5B0N4A4_PUCGR</name>
<gene>
    <name evidence="3" type="ORF">PGT21_014398</name>
    <name evidence="4" type="ORF">PGTUg99_017861</name>
</gene>
<dbReference type="Proteomes" id="UP000324748">
    <property type="component" value="Unassembled WGS sequence"/>
</dbReference>
<dbReference type="EMBL" id="VDEP01000408">
    <property type="protein sequence ID" value="KAA1088009.1"/>
    <property type="molecule type" value="Genomic_DNA"/>
</dbReference>
<sequence>MPCSMSLLRLSCFLFCLSFTPILGAPMFTTNSSLRRSSLYIAEDADIFRFEADVRPSELLTLKDVRCKTKTSSLEPHGESNVGVLNADPAGHLSTPSETNEEKESSLSPTGSAKVDPFKIEVPFKSESAKRISRPFAYSSLKDLTSAGGDFDVRTFCLQHIGEDGKPLSGTQKIHDEKEYEVEPQSGAEPVKTPDSKPTI</sequence>
<dbReference type="AlphaFoldDB" id="A0A5B0N4A4"/>
<evidence type="ECO:0000313" key="6">
    <source>
        <dbReference type="Proteomes" id="UP000325313"/>
    </source>
</evidence>
<keyword evidence="2" id="KW-0732">Signal</keyword>
<feature type="region of interest" description="Disordered" evidence="1">
    <location>
        <begin position="162"/>
        <end position="200"/>
    </location>
</feature>
<proteinExistence type="predicted"/>
<dbReference type="EMBL" id="VSWC01000119">
    <property type="protein sequence ID" value="KAA1082779.1"/>
    <property type="molecule type" value="Genomic_DNA"/>
</dbReference>
<accession>A0A5B0N4A4</accession>
<organism evidence="3 5">
    <name type="scientific">Puccinia graminis f. sp. tritici</name>
    <dbReference type="NCBI Taxonomy" id="56615"/>
    <lineage>
        <taxon>Eukaryota</taxon>
        <taxon>Fungi</taxon>
        <taxon>Dikarya</taxon>
        <taxon>Basidiomycota</taxon>
        <taxon>Pucciniomycotina</taxon>
        <taxon>Pucciniomycetes</taxon>
        <taxon>Pucciniales</taxon>
        <taxon>Pucciniaceae</taxon>
        <taxon>Puccinia</taxon>
    </lineage>
</organism>
<feature type="chain" id="PRO_5036137366" evidence="2">
    <location>
        <begin position="25"/>
        <end position="200"/>
    </location>
</feature>
<evidence type="ECO:0000256" key="1">
    <source>
        <dbReference type="SAM" id="MobiDB-lite"/>
    </source>
</evidence>
<protein>
    <submittedName>
        <fullName evidence="3">Uncharacterized protein</fullName>
    </submittedName>
</protein>
<feature type="signal peptide" evidence="2">
    <location>
        <begin position="1"/>
        <end position="24"/>
    </location>
</feature>
<dbReference type="Proteomes" id="UP000325313">
    <property type="component" value="Unassembled WGS sequence"/>
</dbReference>
<evidence type="ECO:0000313" key="4">
    <source>
        <dbReference type="EMBL" id="KAA1088009.1"/>
    </source>
</evidence>